<evidence type="ECO:0000256" key="3">
    <source>
        <dbReference type="ARBA" id="ARBA00022516"/>
    </source>
</evidence>
<dbReference type="Proteomes" id="UP000095085">
    <property type="component" value="Unassembled WGS sequence"/>
</dbReference>
<evidence type="ECO:0000313" key="13">
    <source>
        <dbReference type="Proteomes" id="UP000095085"/>
    </source>
</evidence>
<evidence type="ECO:0000256" key="8">
    <source>
        <dbReference type="ARBA" id="ARBA00023264"/>
    </source>
</evidence>
<evidence type="ECO:0000313" key="12">
    <source>
        <dbReference type="EMBL" id="ODV67738.1"/>
    </source>
</evidence>
<keyword evidence="8 10" id="KW-1208">Phospholipid metabolism</keyword>
<feature type="domain" description="PLD phosphodiesterase" evidence="11">
    <location>
        <begin position="180"/>
        <end position="206"/>
    </location>
</feature>
<gene>
    <name evidence="12" type="ORF">HYPBUDRAFT_107190</name>
</gene>
<organism evidence="12 13">
    <name type="scientific">Hyphopichia burtonii NRRL Y-1933</name>
    <dbReference type="NCBI Taxonomy" id="984485"/>
    <lineage>
        <taxon>Eukaryota</taxon>
        <taxon>Fungi</taxon>
        <taxon>Dikarya</taxon>
        <taxon>Ascomycota</taxon>
        <taxon>Saccharomycotina</taxon>
        <taxon>Pichiomycetes</taxon>
        <taxon>Debaryomycetaceae</taxon>
        <taxon>Hyphopichia</taxon>
    </lineage>
</organism>
<dbReference type="OrthoDB" id="10250191at2759"/>
<keyword evidence="4 10" id="KW-0808">Transferase</keyword>
<dbReference type="InterPro" id="IPR001736">
    <property type="entry name" value="PLipase_D/transphosphatidylase"/>
</dbReference>
<evidence type="ECO:0000256" key="10">
    <source>
        <dbReference type="RuleBase" id="RU365024"/>
    </source>
</evidence>
<evidence type="ECO:0000256" key="4">
    <source>
        <dbReference type="ARBA" id="ARBA00022679"/>
    </source>
</evidence>
<keyword evidence="10" id="KW-0547">Nucleotide-binding</keyword>
<evidence type="ECO:0000256" key="2">
    <source>
        <dbReference type="ARBA" id="ARBA00010682"/>
    </source>
</evidence>
<keyword evidence="13" id="KW-1185">Reference proteome</keyword>
<dbReference type="InterPro" id="IPR016270">
    <property type="entry name" value="PGS1"/>
</dbReference>
<dbReference type="CDD" id="cd09135">
    <property type="entry name" value="PLDc_PGS1_euk_1"/>
    <property type="match status" value="1"/>
</dbReference>
<keyword evidence="10" id="KW-0067">ATP-binding</keyword>
<sequence>MLLSVYNYIFTRLQSLEAPKNQIRSYSTNNPNLNKDVTNGFHPRLQTIFQQLDSIAPRFVLNKGDITILNSPSDFYNTLKSKILKANHRIFLSSLYIGKAQHELVQCLDDALTEKQDLKVYILTDALRGTREAPNNPCLASLLVPLVEKFGKHRIDIRMYHTPHLSGFKKNWTPKRVNESWGLQHMKLYGFDDEILLTGANLSEDYFTDRQDRYYIFRSEKLTDYYFKIHEAISLLSYQLLTSTKSKSGFRLSWPTSNKSCEPDINLQRFISDSSFLLEPLVKQHELSRFELFDDTNEFDTIVYPVSQFTPLMLPENDLSTEKPSILRLLSYLDSPKIKWWFTAGYFNMLPQIQEKLVNGHAEGTVITASAQANSFYKSPGVSYYIPEAYLLIAKKFLEDIKLKGKENLIKLYEWKNGIVNTIGGWSYHAKGLWITVPEEEEPSITVIGSSNYTKRAYSLDLESNAVIITKDDFLKKQMKSEINNLMKYAHPLQLSDFEPKLKLNPAITQTTASLIENNGNSNETRDDQPQVNETLEIDENRRISYIVHVAVKLFGGKL</sequence>
<keyword evidence="5" id="KW-0677">Repeat</keyword>
<accession>A0A1E4RKD6</accession>
<dbReference type="GO" id="GO:0008444">
    <property type="term" value="F:CDP-diacylglycerol-glycerol-3-phosphate 3-phosphatidyltransferase activity"/>
    <property type="evidence" value="ECO:0007669"/>
    <property type="project" value="UniProtKB-EC"/>
</dbReference>
<dbReference type="SUPFAM" id="SSF56024">
    <property type="entry name" value="Phospholipase D/nuclease"/>
    <property type="match status" value="2"/>
</dbReference>
<keyword evidence="6 10" id="KW-0443">Lipid metabolism</keyword>
<dbReference type="SMART" id="SM00155">
    <property type="entry name" value="PLDc"/>
    <property type="match status" value="2"/>
</dbReference>
<evidence type="ECO:0000256" key="7">
    <source>
        <dbReference type="ARBA" id="ARBA00023209"/>
    </source>
</evidence>
<dbReference type="AlphaFoldDB" id="A0A1E4RKD6"/>
<proteinExistence type="inferred from homology"/>
<comment type="subcellular location">
    <subcellularLocation>
        <location evidence="10">Mitochondrion</location>
    </subcellularLocation>
</comment>
<dbReference type="EC" id="2.7.8.5" evidence="10"/>
<dbReference type="PANTHER" id="PTHR12586">
    <property type="entry name" value="CDP-DIACYLGLYCEROL--SERINE O-PHOSPHATIDYLTRANSFERASE"/>
    <property type="match status" value="1"/>
</dbReference>
<dbReference type="PROSITE" id="PS50035">
    <property type="entry name" value="PLD"/>
    <property type="match status" value="1"/>
</dbReference>
<evidence type="ECO:0000256" key="1">
    <source>
        <dbReference type="ARBA" id="ARBA00005042"/>
    </source>
</evidence>
<reference evidence="13" key="1">
    <citation type="submission" date="2016-05" db="EMBL/GenBank/DDBJ databases">
        <title>Comparative genomics of biotechnologically important yeasts.</title>
        <authorList>
            <consortium name="DOE Joint Genome Institute"/>
            <person name="Riley R."/>
            <person name="Haridas S."/>
            <person name="Wolfe K.H."/>
            <person name="Lopes M.R."/>
            <person name="Hittinger C.T."/>
            <person name="Goker M."/>
            <person name="Salamov A."/>
            <person name="Wisecaver J."/>
            <person name="Long T.M."/>
            <person name="Aerts A.L."/>
            <person name="Barry K."/>
            <person name="Choi C."/>
            <person name="Clum A."/>
            <person name="Coughlan A.Y."/>
            <person name="Deshpande S."/>
            <person name="Douglass A.P."/>
            <person name="Hanson S.J."/>
            <person name="Klenk H.-P."/>
            <person name="Labutti K."/>
            <person name="Lapidus A."/>
            <person name="Lindquist E."/>
            <person name="Lipzen A."/>
            <person name="Meier-Kolthoff J.P."/>
            <person name="Ohm R.A."/>
            <person name="Otillar R.P."/>
            <person name="Pangilinan J."/>
            <person name="Peng Y."/>
            <person name="Rokas A."/>
            <person name="Rosa C.A."/>
            <person name="Scheuner C."/>
            <person name="Sibirny A.A."/>
            <person name="Slot J.C."/>
            <person name="Stielow J.B."/>
            <person name="Sun H."/>
            <person name="Kurtzman C.P."/>
            <person name="Blackwell M."/>
            <person name="Grigoriev I.V."/>
            <person name="Jeffries T.W."/>
        </authorList>
    </citation>
    <scope>NUCLEOTIDE SEQUENCE [LARGE SCALE GENOMIC DNA]</scope>
    <source>
        <strain evidence="13">NRRL Y-1933</strain>
    </source>
</reference>
<dbReference type="GO" id="GO:0032049">
    <property type="term" value="P:cardiolipin biosynthetic process"/>
    <property type="evidence" value="ECO:0007669"/>
    <property type="project" value="EnsemblFungi"/>
</dbReference>
<name>A0A1E4RKD6_9ASCO</name>
<evidence type="ECO:0000259" key="11">
    <source>
        <dbReference type="PROSITE" id="PS50035"/>
    </source>
</evidence>
<dbReference type="Gene3D" id="3.30.870.10">
    <property type="entry name" value="Endonuclease Chain A"/>
    <property type="match status" value="2"/>
</dbReference>
<dbReference type="GeneID" id="30993079"/>
<keyword evidence="7 10" id="KW-0594">Phospholipid biosynthesis</keyword>
<dbReference type="UniPathway" id="UPA00084">
    <property type="reaction ID" value="UER00503"/>
</dbReference>
<evidence type="ECO:0000256" key="5">
    <source>
        <dbReference type="ARBA" id="ARBA00022737"/>
    </source>
</evidence>
<dbReference type="RefSeq" id="XP_020076805.1">
    <property type="nucleotide sequence ID" value="XM_020218529.1"/>
</dbReference>
<dbReference type="EMBL" id="KV454540">
    <property type="protein sequence ID" value="ODV67738.1"/>
    <property type="molecule type" value="Genomic_DNA"/>
</dbReference>
<keyword evidence="10" id="KW-0496">Mitochondrion</keyword>
<comment type="similarity">
    <text evidence="2 10">Belongs to the CDP-alcohol phosphatidyltransferase class-II family.</text>
</comment>
<comment type="catalytic activity">
    <reaction evidence="9 10">
        <text>a CDP-1,2-diacyl-sn-glycerol + sn-glycerol 3-phosphate = a 1,2-diacyl-sn-glycero-3-phospho-(1'-sn-glycero-3'-phosphate) + CMP + H(+)</text>
        <dbReference type="Rhea" id="RHEA:12593"/>
        <dbReference type="ChEBI" id="CHEBI:15378"/>
        <dbReference type="ChEBI" id="CHEBI:57597"/>
        <dbReference type="ChEBI" id="CHEBI:58332"/>
        <dbReference type="ChEBI" id="CHEBI:60110"/>
        <dbReference type="ChEBI" id="CHEBI:60377"/>
        <dbReference type="EC" id="2.7.8.5"/>
    </reaction>
</comment>
<keyword evidence="3 10" id="KW-0444">Lipid biosynthesis</keyword>
<evidence type="ECO:0000256" key="9">
    <source>
        <dbReference type="ARBA" id="ARBA00048586"/>
    </source>
</evidence>
<protein>
    <recommendedName>
        <fullName evidence="10">CDP-diacylglycerol--glycerol-3-phosphate 3-phosphatidyltransferase</fullName>
        <ecNumber evidence="10">2.7.8.5</ecNumber>
    </recommendedName>
</protein>
<dbReference type="CDD" id="cd09137">
    <property type="entry name" value="PLDc_PGS1_euk_2"/>
    <property type="match status" value="1"/>
</dbReference>
<dbReference type="STRING" id="984485.A0A1E4RKD6"/>
<dbReference type="PANTHER" id="PTHR12586:SF1">
    <property type="entry name" value="CDP-DIACYLGLYCEROL--GLYCEROL-3-PHOSPHATE 3-PHOSPHATIDYLTRANSFERASE, MITOCHONDRIAL"/>
    <property type="match status" value="1"/>
</dbReference>
<comment type="function">
    <text evidence="10">Functions in the biosynthesis of the anionic phospholipids phosphatidylglycerol and cardiolipin.</text>
</comment>
<dbReference type="GO" id="GO:0005524">
    <property type="term" value="F:ATP binding"/>
    <property type="evidence" value="ECO:0007669"/>
    <property type="project" value="UniProtKB-KW"/>
</dbReference>
<evidence type="ECO:0000256" key="6">
    <source>
        <dbReference type="ARBA" id="ARBA00023098"/>
    </source>
</evidence>
<dbReference type="GO" id="GO:0031966">
    <property type="term" value="C:mitochondrial membrane"/>
    <property type="evidence" value="ECO:0007669"/>
    <property type="project" value="EnsemblFungi"/>
</dbReference>
<comment type="pathway">
    <text evidence="1 10">Phospholipid metabolism; phosphatidylglycerol biosynthesis; phosphatidylglycerol from CDP-diacylglycerol: step 1/2.</text>
</comment>